<dbReference type="OMA" id="FDLQPNM"/>
<accession>U1I0D7</accession>
<organism evidence="2 3">
    <name type="scientific">Endocarpon pusillum (strain Z07020 / HMAS-L-300199)</name>
    <name type="common">Lichen-forming fungus</name>
    <dbReference type="NCBI Taxonomy" id="1263415"/>
    <lineage>
        <taxon>Eukaryota</taxon>
        <taxon>Fungi</taxon>
        <taxon>Dikarya</taxon>
        <taxon>Ascomycota</taxon>
        <taxon>Pezizomycotina</taxon>
        <taxon>Eurotiomycetes</taxon>
        <taxon>Chaetothyriomycetidae</taxon>
        <taxon>Verrucariales</taxon>
        <taxon>Verrucariaceae</taxon>
        <taxon>Endocarpon</taxon>
    </lineage>
</organism>
<feature type="region of interest" description="Disordered" evidence="1">
    <location>
        <begin position="1"/>
        <end position="106"/>
    </location>
</feature>
<dbReference type="HOGENOM" id="CLU_152050_1_0_1"/>
<keyword evidence="3" id="KW-1185">Reference proteome</keyword>
<evidence type="ECO:0000256" key="1">
    <source>
        <dbReference type="SAM" id="MobiDB-lite"/>
    </source>
</evidence>
<sequence>MSDKFNNKAGQPPSYPQPAHHDAGPYYGPGSPPPPQNYGAQNMYGQPQPNQYGGAPGSQQEYYGGAPPPQGGYYGGGGPGPQQQMNYGPPMQGQQGGPGYNNYQNGGRPGGIAKGGFCAAFMGALACCCCLDCLI</sequence>
<dbReference type="RefSeq" id="XP_007787336.1">
    <property type="nucleotide sequence ID" value="XM_007789146.1"/>
</dbReference>
<reference evidence="3" key="1">
    <citation type="journal article" date="2014" name="BMC Genomics">
        <title>Genome characteristics reveal the impact of lichenization on lichen-forming fungus Endocarpon pusillum Hedwig (Verrucariales, Ascomycota).</title>
        <authorList>
            <person name="Wang Y.-Y."/>
            <person name="Liu B."/>
            <person name="Zhang X.-Y."/>
            <person name="Zhou Q.-M."/>
            <person name="Zhang T."/>
            <person name="Li H."/>
            <person name="Yu Y.-F."/>
            <person name="Zhang X.-L."/>
            <person name="Hao X.-Y."/>
            <person name="Wang M."/>
            <person name="Wang L."/>
            <person name="Wei J.-C."/>
        </authorList>
    </citation>
    <scope>NUCLEOTIDE SEQUENCE [LARGE SCALE GENOMIC DNA]</scope>
    <source>
        <strain evidence="3">Z07020 / HMAS-L-300199</strain>
    </source>
</reference>
<name>U1I0D7_ENDPU</name>
<proteinExistence type="predicted"/>
<dbReference type="Proteomes" id="UP000019373">
    <property type="component" value="Unassembled WGS sequence"/>
</dbReference>
<evidence type="ECO:0000313" key="2">
    <source>
        <dbReference type="EMBL" id="ERF75324.1"/>
    </source>
</evidence>
<feature type="compositionally biased region" description="Low complexity" evidence="1">
    <location>
        <begin position="81"/>
        <end position="93"/>
    </location>
</feature>
<gene>
    <name evidence="2" type="ORF">EPUS_00116</name>
</gene>
<evidence type="ECO:0000313" key="3">
    <source>
        <dbReference type="Proteomes" id="UP000019373"/>
    </source>
</evidence>
<dbReference type="GeneID" id="19235181"/>
<evidence type="ECO:0008006" key="4">
    <source>
        <dbReference type="Google" id="ProtNLM"/>
    </source>
</evidence>
<protein>
    <recommendedName>
        <fullName evidence="4">Cysteine-rich transmembrane CYSTM domain-containing protein</fullName>
    </recommendedName>
</protein>
<dbReference type="AlphaFoldDB" id="U1I0D7"/>
<dbReference type="EMBL" id="KE720815">
    <property type="protein sequence ID" value="ERF75324.1"/>
    <property type="molecule type" value="Genomic_DNA"/>
</dbReference>